<evidence type="ECO:0000313" key="5">
    <source>
        <dbReference type="Proteomes" id="UP000010478"/>
    </source>
</evidence>
<dbReference type="InterPro" id="IPR003658">
    <property type="entry name" value="Anti-sigma_ant"/>
</dbReference>
<evidence type="ECO:0000259" key="3">
    <source>
        <dbReference type="PROSITE" id="PS50801"/>
    </source>
</evidence>
<dbReference type="PROSITE" id="PS50801">
    <property type="entry name" value="STAS"/>
    <property type="match status" value="1"/>
</dbReference>
<organism evidence="4 5">
    <name type="scientific">Phormidium nigroviride PCC 7112</name>
    <dbReference type="NCBI Taxonomy" id="179408"/>
    <lineage>
        <taxon>Bacteria</taxon>
        <taxon>Bacillati</taxon>
        <taxon>Cyanobacteriota</taxon>
        <taxon>Cyanophyceae</taxon>
        <taxon>Oscillatoriophycideae</taxon>
        <taxon>Oscillatoriales</taxon>
        <taxon>Oscillatoriaceae</taxon>
        <taxon>Phormidium</taxon>
    </lineage>
</organism>
<dbReference type="RefSeq" id="WP_015176636.1">
    <property type="nucleotide sequence ID" value="NC_019729.1"/>
</dbReference>
<name>K9VIK6_9CYAN</name>
<keyword evidence="5" id="KW-1185">Reference proteome</keyword>
<dbReference type="PANTHER" id="PTHR33495:SF2">
    <property type="entry name" value="ANTI-SIGMA FACTOR ANTAGONIST TM_1081-RELATED"/>
    <property type="match status" value="1"/>
</dbReference>
<dbReference type="eggNOG" id="COG1366">
    <property type="taxonomic scope" value="Bacteria"/>
</dbReference>
<dbReference type="InterPro" id="IPR002645">
    <property type="entry name" value="STAS_dom"/>
</dbReference>
<dbReference type="Pfam" id="PF01740">
    <property type="entry name" value="STAS"/>
    <property type="match status" value="1"/>
</dbReference>
<evidence type="ECO:0000256" key="2">
    <source>
        <dbReference type="RuleBase" id="RU003749"/>
    </source>
</evidence>
<dbReference type="Gene3D" id="3.30.750.24">
    <property type="entry name" value="STAS domain"/>
    <property type="match status" value="1"/>
</dbReference>
<evidence type="ECO:0000256" key="1">
    <source>
        <dbReference type="ARBA" id="ARBA00009013"/>
    </source>
</evidence>
<comment type="similarity">
    <text evidence="1 2">Belongs to the anti-sigma-factor antagonist family.</text>
</comment>
<proteinExistence type="inferred from homology"/>
<dbReference type="CDD" id="cd07043">
    <property type="entry name" value="STAS_anti-anti-sigma_factors"/>
    <property type="match status" value="1"/>
</dbReference>
<sequence>MQTLLAHKPITVIRPLDYLNAATCPEVGRQLATAIAAPGVVAVLVDLGAVKFIDSAGLMALVSGLKQAKKMGCRFSLCSVSPGIKMILELSQLDRVFEIFENVDSFDAENSCVKQH</sequence>
<accession>K9VIK6</accession>
<dbReference type="GO" id="GO:0043856">
    <property type="term" value="F:anti-sigma factor antagonist activity"/>
    <property type="evidence" value="ECO:0007669"/>
    <property type="project" value="InterPro"/>
</dbReference>
<dbReference type="EMBL" id="CP003614">
    <property type="protein sequence ID" value="AFZ07354.1"/>
    <property type="molecule type" value="Genomic_DNA"/>
</dbReference>
<dbReference type="InterPro" id="IPR036513">
    <property type="entry name" value="STAS_dom_sf"/>
</dbReference>
<reference evidence="4 5" key="1">
    <citation type="submission" date="2012-05" db="EMBL/GenBank/DDBJ databases">
        <title>Finished chromosome of genome of Oscillatoria sp. PCC 7112.</title>
        <authorList>
            <consortium name="US DOE Joint Genome Institute"/>
            <person name="Gugger M."/>
            <person name="Coursin T."/>
            <person name="Rippka R."/>
            <person name="Tandeau De Marsac N."/>
            <person name="Huntemann M."/>
            <person name="Wei C.-L."/>
            <person name="Han J."/>
            <person name="Detter J.C."/>
            <person name="Han C."/>
            <person name="Tapia R."/>
            <person name="Davenport K."/>
            <person name="Daligault H."/>
            <person name="Erkkila T."/>
            <person name="Gu W."/>
            <person name="Munk A.C.C."/>
            <person name="Teshima H."/>
            <person name="Xu Y."/>
            <person name="Chain P."/>
            <person name="Chen A."/>
            <person name="Krypides N."/>
            <person name="Mavromatis K."/>
            <person name="Markowitz V."/>
            <person name="Szeto E."/>
            <person name="Ivanova N."/>
            <person name="Mikhailova N."/>
            <person name="Ovchinnikova G."/>
            <person name="Pagani I."/>
            <person name="Pati A."/>
            <person name="Goodwin L."/>
            <person name="Peters L."/>
            <person name="Pitluck S."/>
            <person name="Woyke T."/>
            <person name="Kerfeld C."/>
        </authorList>
    </citation>
    <scope>NUCLEOTIDE SEQUENCE [LARGE SCALE GENOMIC DNA]</scope>
    <source>
        <strain evidence="4 5">PCC 7112</strain>
    </source>
</reference>
<feature type="domain" description="STAS" evidence="3">
    <location>
        <begin position="1"/>
        <end position="116"/>
    </location>
</feature>
<protein>
    <recommendedName>
        <fullName evidence="2">Anti-sigma factor antagonist</fullName>
    </recommendedName>
</protein>
<dbReference type="OrthoDB" id="514124at2"/>
<dbReference type="STRING" id="179408.Osc7112_2956"/>
<dbReference type="Proteomes" id="UP000010478">
    <property type="component" value="Chromosome"/>
</dbReference>
<evidence type="ECO:0000313" key="4">
    <source>
        <dbReference type="EMBL" id="AFZ07354.1"/>
    </source>
</evidence>
<dbReference type="PANTHER" id="PTHR33495">
    <property type="entry name" value="ANTI-SIGMA FACTOR ANTAGONIST TM_1081-RELATED-RELATED"/>
    <property type="match status" value="1"/>
</dbReference>
<dbReference type="SUPFAM" id="SSF52091">
    <property type="entry name" value="SpoIIaa-like"/>
    <property type="match status" value="1"/>
</dbReference>
<dbReference type="NCBIfam" id="TIGR00377">
    <property type="entry name" value="ant_ant_sig"/>
    <property type="match status" value="1"/>
</dbReference>
<dbReference type="HOGENOM" id="CLU_115403_6_1_3"/>
<dbReference type="KEGG" id="oni:Osc7112_2956"/>
<gene>
    <name evidence="4" type="ORF">Osc7112_2956</name>
</gene>
<dbReference type="AlphaFoldDB" id="K9VIK6"/>